<dbReference type="AlphaFoldDB" id="A0A5C6D439"/>
<protein>
    <submittedName>
        <fullName evidence="1">Uncharacterized protein</fullName>
    </submittedName>
</protein>
<sequence length="501" mass="52132">MSGLQLKFEETGTLDGTGEVIMNSPGLGATITSHASTVGTFGPNQTIRGVGQIQGAIVNDGLIIAEPLSGGTELLMNGYAKTNNSTIRADAGATIGVLGSTITQNDTNGVLLANGGVIHLQGSSVIHGGRLEAASGGKLVASGNAARLEDVISNAPIEVLTGNNLLNLGGTFLVNNNTITVSSRLGVDDNVEISGTGEIVLDSLLGADFNIAAGFTATLGSGHVLRRTAAGNVSSSRVNGPGTFINNGRVEGASVSVRMNFNGPVGGSGTMKNVNITNIHSPGDPGGTAQVPLEGTYEISFFGQLNLELCGTTPGLEYDQLFSTDPANVFMITPGSTKLNVSFLPGYFPTNGDVFTLVDTAGTITGNFSQINLPPLPSGFNWLDISTPQTIAYQFIAPLAGDFEEDGDVDGDDLNRWQANYATGSTHMQGDADDDSDVDGRDFLIWQRQYGSGVPLVAAQAAVPEPSTCALLMISVVSFVRMRLSPKRRAFQRLKIQSFRS</sequence>
<comment type="caution">
    <text evidence="1">The sequence shown here is derived from an EMBL/GenBank/DDBJ whole genome shotgun (WGS) entry which is preliminary data.</text>
</comment>
<dbReference type="Proteomes" id="UP000318437">
    <property type="component" value="Unassembled WGS sequence"/>
</dbReference>
<organism evidence="1 2">
    <name type="scientific">Bythopirellula polymerisocia</name>
    <dbReference type="NCBI Taxonomy" id="2528003"/>
    <lineage>
        <taxon>Bacteria</taxon>
        <taxon>Pseudomonadati</taxon>
        <taxon>Planctomycetota</taxon>
        <taxon>Planctomycetia</taxon>
        <taxon>Pirellulales</taxon>
        <taxon>Lacipirellulaceae</taxon>
        <taxon>Bythopirellula</taxon>
    </lineage>
</organism>
<name>A0A5C6D439_9BACT</name>
<evidence type="ECO:0000313" key="2">
    <source>
        <dbReference type="Proteomes" id="UP000318437"/>
    </source>
</evidence>
<keyword evidence="2" id="KW-1185">Reference proteome</keyword>
<evidence type="ECO:0000313" key="1">
    <source>
        <dbReference type="EMBL" id="TWU30016.1"/>
    </source>
</evidence>
<dbReference type="EMBL" id="SJPS01000001">
    <property type="protein sequence ID" value="TWU30016.1"/>
    <property type="molecule type" value="Genomic_DNA"/>
</dbReference>
<reference evidence="1 2" key="1">
    <citation type="submission" date="2019-02" db="EMBL/GenBank/DDBJ databases">
        <title>Deep-cultivation of Planctomycetes and their phenomic and genomic characterization uncovers novel biology.</title>
        <authorList>
            <person name="Wiegand S."/>
            <person name="Jogler M."/>
            <person name="Boedeker C."/>
            <person name="Pinto D."/>
            <person name="Vollmers J."/>
            <person name="Rivas-Marin E."/>
            <person name="Kohn T."/>
            <person name="Peeters S.H."/>
            <person name="Heuer A."/>
            <person name="Rast P."/>
            <person name="Oberbeckmann S."/>
            <person name="Bunk B."/>
            <person name="Jeske O."/>
            <person name="Meyerdierks A."/>
            <person name="Storesund J.E."/>
            <person name="Kallscheuer N."/>
            <person name="Luecker S."/>
            <person name="Lage O.M."/>
            <person name="Pohl T."/>
            <person name="Merkel B.J."/>
            <person name="Hornburger P."/>
            <person name="Mueller R.-W."/>
            <person name="Bruemmer F."/>
            <person name="Labrenz M."/>
            <person name="Spormann A.M."/>
            <person name="Op Den Camp H."/>
            <person name="Overmann J."/>
            <person name="Amann R."/>
            <person name="Jetten M.S.M."/>
            <person name="Mascher T."/>
            <person name="Medema M.H."/>
            <person name="Devos D.P."/>
            <person name="Kaster A.-K."/>
            <person name="Ovreas L."/>
            <person name="Rohde M."/>
            <person name="Galperin M.Y."/>
            <person name="Jogler C."/>
        </authorList>
    </citation>
    <scope>NUCLEOTIDE SEQUENCE [LARGE SCALE GENOMIC DNA]</scope>
    <source>
        <strain evidence="1 2">Pla144</strain>
    </source>
</reference>
<gene>
    <name evidence="1" type="ORF">Pla144_08020</name>
</gene>
<proteinExistence type="predicted"/>
<accession>A0A5C6D439</accession>